<dbReference type="Proteomes" id="UP000035017">
    <property type="component" value="Unassembled WGS sequence"/>
</dbReference>
<proteinExistence type="predicted"/>
<protein>
    <submittedName>
        <fullName evidence="1">Uncharacterized protein</fullName>
    </submittedName>
</protein>
<sequence length="62" mass="7359">MRACSGEHKPRFMAVSCSEFALRFPPFIKLFVYLSSQHVPIMFWVWKESIWILKNPKTLTNL</sequence>
<dbReference type="EMBL" id="JXQV01000003">
    <property type="protein sequence ID" value="KIQ05005.1"/>
    <property type="molecule type" value="Genomic_DNA"/>
</dbReference>
<evidence type="ECO:0000313" key="2">
    <source>
        <dbReference type="Proteomes" id="UP000035017"/>
    </source>
</evidence>
<reference evidence="1 2" key="1">
    <citation type="submission" date="2014-12" db="EMBL/GenBank/DDBJ databases">
        <title>16Stimator: statistical estimation of ribosomal gene copy numbers from draft genome assemblies.</title>
        <authorList>
            <person name="Perisin M.A."/>
            <person name="Vetter M."/>
            <person name="Gilbert J.A."/>
            <person name="Bergelson J."/>
        </authorList>
    </citation>
    <scope>NUCLEOTIDE SEQUENCE [LARGE SCALE GENOMIC DNA]</scope>
    <source>
        <strain evidence="1 2">MEJ076</strain>
    </source>
</reference>
<name>A0A0D0L5H3_AGRTU</name>
<comment type="caution">
    <text evidence="1">The sequence shown here is derived from an EMBL/GenBank/DDBJ whole genome shotgun (WGS) entry which is preliminary data.</text>
</comment>
<organism evidence="1 2">
    <name type="scientific">Agrobacterium tumefaciens</name>
    <dbReference type="NCBI Taxonomy" id="358"/>
    <lineage>
        <taxon>Bacteria</taxon>
        <taxon>Pseudomonadati</taxon>
        <taxon>Pseudomonadota</taxon>
        <taxon>Alphaproteobacteria</taxon>
        <taxon>Hyphomicrobiales</taxon>
        <taxon>Rhizobiaceae</taxon>
        <taxon>Rhizobium/Agrobacterium group</taxon>
        <taxon>Agrobacterium</taxon>
        <taxon>Agrobacterium tumefaciens complex</taxon>
    </lineage>
</organism>
<gene>
    <name evidence="1" type="ORF">RU07_02010</name>
</gene>
<evidence type="ECO:0000313" key="1">
    <source>
        <dbReference type="EMBL" id="KIQ05005.1"/>
    </source>
</evidence>
<dbReference type="AlphaFoldDB" id="A0A0D0L5H3"/>
<accession>A0A0D0L5H3</accession>